<comment type="caution">
    <text evidence="2">The sequence shown here is derived from an EMBL/GenBank/DDBJ whole genome shotgun (WGS) entry which is preliminary data.</text>
</comment>
<accession>A0A1G1WD07</accession>
<evidence type="ECO:0000313" key="3">
    <source>
        <dbReference type="Proteomes" id="UP000178162"/>
    </source>
</evidence>
<feature type="transmembrane region" description="Helical" evidence="1">
    <location>
        <begin position="12"/>
        <end position="29"/>
    </location>
</feature>
<protein>
    <submittedName>
        <fullName evidence="2">Uncharacterized protein</fullName>
    </submittedName>
</protein>
<dbReference type="STRING" id="1802595.A2134_03330"/>
<organism evidence="2 3">
    <name type="scientific">Candidatus Woykebacteria bacterium RBG_16_39_9b</name>
    <dbReference type="NCBI Taxonomy" id="1802595"/>
    <lineage>
        <taxon>Bacteria</taxon>
        <taxon>Candidatus Woykeibacteriota</taxon>
    </lineage>
</organism>
<evidence type="ECO:0000313" key="2">
    <source>
        <dbReference type="EMBL" id="OGY25576.1"/>
    </source>
</evidence>
<keyword evidence="1" id="KW-1133">Transmembrane helix</keyword>
<proteinExistence type="predicted"/>
<sequence length="84" mass="9918">MEKYFLKHSVQYALLALVFVGVITLLILLKNTNIRLILISFYSIFYFVFGVWHHWEEKKVKSTTVLEYLAISLIIFIILFAVFS</sequence>
<dbReference type="EMBL" id="MHCR01000014">
    <property type="protein sequence ID" value="OGY25576.1"/>
    <property type="molecule type" value="Genomic_DNA"/>
</dbReference>
<name>A0A1G1WD07_9BACT</name>
<dbReference type="Proteomes" id="UP000178162">
    <property type="component" value="Unassembled WGS sequence"/>
</dbReference>
<keyword evidence="1" id="KW-0472">Membrane</keyword>
<feature type="transmembrane region" description="Helical" evidence="1">
    <location>
        <begin position="36"/>
        <end position="53"/>
    </location>
</feature>
<dbReference type="AlphaFoldDB" id="A0A1G1WD07"/>
<reference evidence="2 3" key="1">
    <citation type="journal article" date="2016" name="Nat. Commun.">
        <title>Thousands of microbial genomes shed light on interconnected biogeochemical processes in an aquifer system.</title>
        <authorList>
            <person name="Anantharaman K."/>
            <person name="Brown C.T."/>
            <person name="Hug L.A."/>
            <person name="Sharon I."/>
            <person name="Castelle C.J."/>
            <person name="Probst A.J."/>
            <person name="Thomas B.C."/>
            <person name="Singh A."/>
            <person name="Wilkins M.J."/>
            <person name="Karaoz U."/>
            <person name="Brodie E.L."/>
            <person name="Williams K.H."/>
            <person name="Hubbard S.S."/>
            <person name="Banfield J.F."/>
        </authorList>
    </citation>
    <scope>NUCLEOTIDE SEQUENCE [LARGE SCALE GENOMIC DNA]</scope>
</reference>
<gene>
    <name evidence="2" type="ORF">A2134_03330</name>
</gene>
<keyword evidence="1" id="KW-0812">Transmembrane</keyword>
<feature type="transmembrane region" description="Helical" evidence="1">
    <location>
        <begin position="65"/>
        <end position="83"/>
    </location>
</feature>
<evidence type="ECO:0000256" key="1">
    <source>
        <dbReference type="SAM" id="Phobius"/>
    </source>
</evidence>